<keyword evidence="3 6" id="KW-1133">Transmembrane helix</keyword>
<accession>A0A317T0R4</accession>
<dbReference type="InterPro" id="IPR052337">
    <property type="entry name" value="SAT4-like"/>
</dbReference>
<proteinExistence type="inferred from homology"/>
<evidence type="ECO:0000313" key="8">
    <source>
        <dbReference type="EMBL" id="PWW80312.1"/>
    </source>
</evidence>
<name>A0A317T0R4_9PEZI</name>
<dbReference type="PANTHER" id="PTHR33048">
    <property type="entry name" value="PTH11-LIKE INTEGRAL MEMBRANE PROTEIN (AFU_ORTHOLOGUE AFUA_5G11245)"/>
    <property type="match status" value="1"/>
</dbReference>
<reference evidence="8 9" key="1">
    <citation type="submission" date="2018-03" db="EMBL/GenBank/DDBJ databases">
        <title>Genomes of Pezizomycetes fungi and the evolution of truffles.</title>
        <authorList>
            <person name="Murat C."/>
            <person name="Payen T."/>
            <person name="Noel B."/>
            <person name="Kuo A."/>
            <person name="Martin F.M."/>
        </authorList>
    </citation>
    <scope>NUCLEOTIDE SEQUENCE [LARGE SCALE GENOMIC DNA]</scope>
    <source>
        <strain evidence="8">091103-1</strain>
    </source>
</reference>
<evidence type="ECO:0000256" key="1">
    <source>
        <dbReference type="ARBA" id="ARBA00004141"/>
    </source>
</evidence>
<evidence type="ECO:0000256" key="3">
    <source>
        <dbReference type="ARBA" id="ARBA00022989"/>
    </source>
</evidence>
<organism evidence="8 9">
    <name type="scientific">Tuber magnatum</name>
    <name type="common">white Piedmont truffle</name>
    <dbReference type="NCBI Taxonomy" id="42249"/>
    <lineage>
        <taxon>Eukaryota</taxon>
        <taxon>Fungi</taxon>
        <taxon>Dikarya</taxon>
        <taxon>Ascomycota</taxon>
        <taxon>Pezizomycotina</taxon>
        <taxon>Pezizomycetes</taxon>
        <taxon>Pezizales</taxon>
        <taxon>Tuberaceae</taxon>
        <taxon>Tuber</taxon>
    </lineage>
</organism>
<feature type="transmembrane region" description="Helical" evidence="6">
    <location>
        <begin position="37"/>
        <end position="57"/>
    </location>
</feature>
<feature type="transmembrane region" description="Helical" evidence="6">
    <location>
        <begin position="12"/>
        <end position="30"/>
    </location>
</feature>
<dbReference type="STRING" id="42249.A0A317T0R4"/>
<dbReference type="PANTHER" id="PTHR33048:SF92">
    <property type="entry name" value="INTEGRAL MEMBRANE PROTEIN"/>
    <property type="match status" value="1"/>
</dbReference>
<keyword evidence="9" id="KW-1185">Reference proteome</keyword>
<dbReference type="AlphaFoldDB" id="A0A317T0R4"/>
<dbReference type="InterPro" id="IPR049326">
    <property type="entry name" value="Rhodopsin_dom_fungi"/>
</dbReference>
<dbReference type="Proteomes" id="UP000246991">
    <property type="component" value="Unassembled WGS sequence"/>
</dbReference>
<dbReference type="GO" id="GO:0016020">
    <property type="term" value="C:membrane"/>
    <property type="evidence" value="ECO:0007669"/>
    <property type="project" value="UniProtKB-SubCell"/>
</dbReference>
<evidence type="ECO:0000259" key="7">
    <source>
        <dbReference type="Pfam" id="PF20684"/>
    </source>
</evidence>
<evidence type="ECO:0000256" key="4">
    <source>
        <dbReference type="ARBA" id="ARBA00023136"/>
    </source>
</evidence>
<keyword evidence="4 6" id="KW-0472">Membrane</keyword>
<feature type="transmembrane region" description="Helical" evidence="6">
    <location>
        <begin position="210"/>
        <end position="232"/>
    </location>
</feature>
<protein>
    <recommendedName>
        <fullName evidence="7">Rhodopsin domain-containing protein</fullName>
    </recommendedName>
</protein>
<keyword evidence="2 6" id="KW-0812">Transmembrane</keyword>
<dbReference type="Pfam" id="PF20684">
    <property type="entry name" value="Fung_rhodopsin"/>
    <property type="match status" value="1"/>
</dbReference>
<evidence type="ECO:0000256" key="6">
    <source>
        <dbReference type="SAM" id="Phobius"/>
    </source>
</evidence>
<evidence type="ECO:0000256" key="5">
    <source>
        <dbReference type="ARBA" id="ARBA00038359"/>
    </source>
</evidence>
<feature type="transmembrane region" description="Helical" evidence="6">
    <location>
        <begin position="102"/>
        <end position="121"/>
    </location>
</feature>
<gene>
    <name evidence="8" type="ORF">C7212DRAFT_342010</name>
</gene>
<evidence type="ECO:0000313" key="9">
    <source>
        <dbReference type="Proteomes" id="UP000246991"/>
    </source>
</evidence>
<evidence type="ECO:0000256" key="2">
    <source>
        <dbReference type="ARBA" id="ARBA00022692"/>
    </source>
</evidence>
<comment type="similarity">
    <text evidence="5">Belongs to the SAT4 family.</text>
</comment>
<feature type="transmembrane region" description="Helical" evidence="6">
    <location>
        <begin position="174"/>
        <end position="198"/>
    </location>
</feature>
<comment type="caution">
    <text evidence="8">The sequence shown here is derived from an EMBL/GenBank/DDBJ whole genome shotgun (WGS) entry which is preliminary data.</text>
</comment>
<sequence length="249" mass="28259">MGNVTPEGMIGILWFLVIFDATFLAIRFYLIVTRPRVTIAAFASEACIFAAFSLILFETTSTTVYQAMRIKYRNDPTIPKSLGMPRETLILMFKFQLAEVEMYLTGVWLVKGSFLALYFDIFRSLQPRIKRMLQLTTAYTVLSWFANFLLPLLYCRPLSLVWSIEHHCTSFRSSFGTTFPMVTNVTTDLLIMAIPILVLRTLNLRKSEMVAIAFLLSLGCLTIIAALLRYTYVTKRNALGKSGSPNLVT</sequence>
<dbReference type="OrthoDB" id="5372266at2759"/>
<feature type="transmembrane region" description="Helical" evidence="6">
    <location>
        <begin position="133"/>
        <end position="154"/>
    </location>
</feature>
<dbReference type="EMBL" id="PYWC01000003">
    <property type="protein sequence ID" value="PWW80312.1"/>
    <property type="molecule type" value="Genomic_DNA"/>
</dbReference>
<feature type="domain" description="Rhodopsin" evidence="7">
    <location>
        <begin position="89"/>
        <end position="235"/>
    </location>
</feature>
<comment type="subcellular location">
    <subcellularLocation>
        <location evidence="1">Membrane</location>
        <topology evidence="1">Multi-pass membrane protein</topology>
    </subcellularLocation>
</comment>